<dbReference type="Gene3D" id="1.20.1050.10">
    <property type="match status" value="1"/>
</dbReference>
<feature type="domain" description="DUF7962" evidence="1">
    <location>
        <begin position="37"/>
        <end position="158"/>
    </location>
</feature>
<dbReference type="OrthoDB" id="202840at2759"/>
<comment type="caution">
    <text evidence="2">The sequence shown here is derived from an EMBL/GenBank/DDBJ whole genome shotgun (WGS) entry which is preliminary data.</text>
</comment>
<evidence type="ECO:0000313" key="3">
    <source>
        <dbReference type="Proteomes" id="UP000664132"/>
    </source>
</evidence>
<gene>
    <name evidence="2" type="ORF">IFR04_007670</name>
</gene>
<dbReference type="InterPro" id="IPR058268">
    <property type="entry name" value="DUF7962"/>
</dbReference>
<sequence length="257" mass="28580">MPPSEEIILYHYTFSPYARRIEKLLEFWTVHGLFASAAALIPGDAPLLKDERFKSDREDYMGVKGAYEAGVRERGRVEALVEMRNAFELLEKTLFADGREWALGGDKPGMADIEAIWPFHWLTTLKGALPPNLISATQFPKVFAWISRFDATARAAAKTARKPKTVKGDEALGIMRKGGFAEENIDVDESDPSGLKAGEWVEVWPTDSGSRHRDQGSLVGLSGREIVVETGDGEVEGVRVHAPRHGFRVRRVDKGML</sequence>
<reference evidence="2" key="1">
    <citation type="submission" date="2021-02" db="EMBL/GenBank/DDBJ databases">
        <title>Genome sequence Cadophora malorum strain M34.</title>
        <authorList>
            <person name="Stefanovic E."/>
            <person name="Vu D."/>
            <person name="Scully C."/>
            <person name="Dijksterhuis J."/>
            <person name="Roader J."/>
            <person name="Houbraken J."/>
        </authorList>
    </citation>
    <scope>NUCLEOTIDE SEQUENCE</scope>
    <source>
        <strain evidence="2">M34</strain>
    </source>
</reference>
<evidence type="ECO:0000313" key="2">
    <source>
        <dbReference type="EMBL" id="KAG4419169.1"/>
    </source>
</evidence>
<dbReference type="SUPFAM" id="SSF47616">
    <property type="entry name" value="GST C-terminal domain-like"/>
    <property type="match status" value="1"/>
</dbReference>
<dbReference type="AlphaFoldDB" id="A0A8H7TG82"/>
<name>A0A8H7TG82_9HELO</name>
<accession>A0A8H7TG82</accession>
<organism evidence="2 3">
    <name type="scientific">Cadophora malorum</name>
    <dbReference type="NCBI Taxonomy" id="108018"/>
    <lineage>
        <taxon>Eukaryota</taxon>
        <taxon>Fungi</taxon>
        <taxon>Dikarya</taxon>
        <taxon>Ascomycota</taxon>
        <taxon>Pezizomycotina</taxon>
        <taxon>Leotiomycetes</taxon>
        <taxon>Helotiales</taxon>
        <taxon>Ploettnerulaceae</taxon>
        <taxon>Cadophora</taxon>
    </lineage>
</organism>
<evidence type="ECO:0000259" key="1">
    <source>
        <dbReference type="Pfam" id="PF25907"/>
    </source>
</evidence>
<proteinExistence type="predicted"/>
<dbReference type="InterPro" id="IPR036282">
    <property type="entry name" value="Glutathione-S-Trfase_C_sf"/>
</dbReference>
<dbReference type="EMBL" id="JAFJYH010000111">
    <property type="protein sequence ID" value="KAG4419169.1"/>
    <property type="molecule type" value="Genomic_DNA"/>
</dbReference>
<dbReference type="Gene3D" id="3.40.30.110">
    <property type="match status" value="1"/>
</dbReference>
<keyword evidence="3" id="KW-1185">Reference proteome</keyword>
<dbReference type="Proteomes" id="UP000664132">
    <property type="component" value="Unassembled WGS sequence"/>
</dbReference>
<protein>
    <recommendedName>
        <fullName evidence="1">DUF7962 domain-containing protein</fullName>
    </recommendedName>
</protein>
<dbReference type="Pfam" id="PF25907">
    <property type="entry name" value="DUF7962"/>
    <property type="match status" value="1"/>
</dbReference>